<keyword evidence="7" id="KW-0594">Phospholipid biosynthesis</keyword>
<keyword evidence="3" id="KW-0808">Transferase</keyword>
<evidence type="ECO:0000256" key="7">
    <source>
        <dbReference type="ARBA" id="ARBA00023209"/>
    </source>
</evidence>
<dbReference type="PANTHER" id="PTHR12358:SF54">
    <property type="entry name" value="SPHINGOSINE KINASE RELATED PROTEIN"/>
    <property type="match status" value="1"/>
</dbReference>
<dbReference type="PROSITE" id="PS50146">
    <property type="entry name" value="DAGK"/>
    <property type="match status" value="1"/>
</dbReference>
<dbReference type="NCBIfam" id="TIGR00147">
    <property type="entry name" value="YegS/Rv2252/BmrU family lipid kinase"/>
    <property type="match status" value="1"/>
</dbReference>
<dbReference type="GO" id="GO:0016301">
    <property type="term" value="F:kinase activity"/>
    <property type="evidence" value="ECO:0007669"/>
    <property type="project" value="UniProtKB-KW"/>
</dbReference>
<dbReference type="GO" id="GO:0008654">
    <property type="term" value="P:phospholipid biosynthetic process"/>
    <property type="evidence" value="ECO:0007669"/>
    <property type="project" value="UniProtKB-KW"/>
</dbReference>
<keyword evidence="7" id="KW-0443">Lipid metabolism</keyword>
<keyword evidence="8" id="KW-1208">Phospholipid metabolism</keyword>
<dbReference type="PANTHER" id="PTHR12358">
    <property type="entry name" value="SPHINGOSINE KINASE"/>
    <property type="match status" value="1"/>
</dbReference>
<evidence type="ECO:0000256" key="5">
    <source>
        <dbReference type="ARBA" id="ARBA00022777"/>
    </source>
</evidence>
<accession>A0A6N7J0Z4</accession>
<dbReference type="InterPro" id="IPR005218">
    <property type="entry name" value="Diacylglycerol/lipid_kinase"/>
</dbReference>
<evidence type="ECO:0000256" key="8">
    <source>
        <dbReference type="ARBA" id="ARBA00023264"/>
    </source>
</evidence>
<dbReference type="AlphaFoldDB" id="A0A6N7J0Z4"/>
<keyword evidence="4" id="KW-0547">Nucleotide-binding</keyword>
<evidence type="ECO:0000256" key="4">
    <source>
        <dbReference type="ARBA" id="ARBA00022741"/>
    </source>
</evidence>
<evidence type="ECO:0000256" key="6">
    <source>
        <dbReference type="ARBA" id="ARBA00022840"/>
    </source>
</evidence>
<evidence type="ECO:0000313" key="11">
    <source>
        <dbReference type="Proteomes" id="UP000460257"/>
    </source>
</evidence>
<reference evidence="10" key="1">
    <citation type="journal article" date="2020" name="Appl. Environ. Microbiol.">
        <title>Medium-Chain Fatty Acid Synthesis by 'Candidatus Weimeria bifida' gen. nov., sp. nov., and 'Candidatus Pseudoramibacter fermentans' sp. nov.</title>
        <authorList>
            <person name="Scarborough M.J."/>
            <person name="Myers K.S."/>
            <person name="Donohue T.J."/>
            <person name="Noguera D.R."/>
        </authorList>
    </citation>
    <scope>NUCLEOTIDE SEQUENCE</scope>
    <source>
        <strain evidence="10">LCO1.1</strain>
    </source>
</reference>
<keyword evidence="11" id="KW-1185">Reference proteome</keyword>
<evidence type="ECO:0000259" key="9">
    <source>
        <dbReference type="PROSITE" id="PS50146"/>
    </source>
</evidence>
<protein>
    <submittedName>
        <fullName evidence="10">YegS/Rv2252/BmrU family lipid kinase</fullName>
    </submittedName>
</protein>
<dbReference type="Gene3D" id="3.40.50.10330">
    <property type="entry name" value="Probable inorganic polyphosphate/atp-NAD kinase, domain 1"/>
    <property type="match status" value="1"/>
</dbReference>
<keyword evidence="6" id="KW-0067">ATP-binding</keyword>
<evidence type="ECO:0000256" key="1">
    <source>
        <dbReference type="ARBA" id="ARBA00001946"/>
    </source>
</evidence>
<dbReference type="InterPro" id="IPR016064">
    <property type="entry name" value="NAD/diacylglycerol_kinase_sf"/>
</dbReference>
<dbReference type="GO" id="GO:0005524">
    <property type="term" value="F:ATP binding"/>
    <property type="evidence" value="ECO:0007669"/>
    <property type="project" value="UniProtKB-KW"/>
</dbReference>
<keyword evidence="7" id="KW-0444">Lipid biosynthesis</keyword>
<dbReference type="InterPro" id="IPR045540">
    <property type="entry name" value="YegS/DAGK_C"/>
</dbReference>
<comment type="caution">
    <text evidence="10">The sequence shown here is derived from an EMBL/GenBank/DDBJ whole genome shotgun (WGS) entry which is preliminary data.</text>
</comment>
<evidence type="ECO:0000256" key="3">
    <source>
        <dbReference type="ARBA" id="ARBA00022679"/>
    </source>
</evidence>
<comment type="similarity">
    <text evidence="2">Belongs to the diacylglycerol/lipid kinase family.</text>
</comment>
<dbReference type="Proteomes" id="UP000460257">
    <property type="component" value="Unassembled WGS sequence"/>
</dbReference>
<dbReference type="Gene3D" id="2.60.200.40">
    <property type="match status" value="1"/>
</dbReference>
<organism evidence="10 11">
    <name type="scientific">Candidatus Weimeria bifida</name>
    <dbReference type="NCBI Taxonomy" id="2599074"/>
    <lineage>
        <taxon>Bacteria</taxon>
        <taxon>Bacillati</taxon>
        <taxon>Bacillota</taxon>
        <taxon>Clostridia</taxon>
        <taxon>Lachnospirales</taxon>
        <taxon>Lachnospiraceae</taxon>
        <taxon>Candidatus Weimeria</taxon>
    </lineage>
</organism>
<keyword evidence="5 10" id="KW-0418">Kinase</keyword>
<dbReference type="SUPFAM" id="SSF111331">
    <property type="entry name" value="NAD kinase/diacylglycerol kinase-like"/>
    <property type="match status" value="1"/>
</dbReference>
<dbReference type="InterPro" id="IPR050187">
    <property type="entry name" value="Lipid_Phosphate_FormReg"/>
</dbReference>
<name>A0A6N7J0Z4_9FIRM</name>
<evidence type="ECO:0000313" key="10">
    <source>
        <dbReference type="EMBL" id="MQN02202.1"/>
    </source>
</evidence>
<dbReference type="InterPro" id="IPR001206">
    <property type="entry name" value="Diacylglycerol_kinase_cat_dom"/>
</dbReference>
<gene>
    <name evidence="10" type="ORF">FRC54_10005</name>
</gene>
<dbReference type="SMART" id="SM00046">
    <property type="entry name" value="DAGKc"/>
    <property type="match status" value="1"/>
</dbReference>
<dbReference type="Pfam" id="PF19279">
    <property type="entry name" value="YegS_C"/>
    <property type="match status" value="1"/>
</dbReference>
<dbReference type="EMBL" id="VOGC01000009">
    <property type="protein sequence ID" value="MQN02202.1"/>
    <property type="molecule type" value="Genomic_DNA"/>
</dbReference>
<proteinExistence type="inferred from homology"/>
<dbReference type="Pfam" id="PF00781">
    <property type="entry name" value="DAGK_cat"/>
    <property type="match status" value="1"/>
</dbReference>
<evidence type="ECO:0000256" key="2">
    <source>
        <dbReference type="ARBA" id="ARBA00005983"/>
    </source>
</evidence>
<comment type="cofactor">
    <cofactor evidence="1">
        <name>Mg(2+)</name>
        <dbReference type="ChEBI" id="CHEBI:18420"/>
    </cofactor>
</comment>
<sequence length="324" mass="35585">MYSIITNPSSHSGKGDGRAVQLLCEELQKKQIPYRVYETKGPGHAREIAGKISSDTIIVCGGDGTINEVINGIKDFSQIKFGFIPNGSGNDFARGLGIPALKTDEQLHHFIEKITDSQVCRLLDIGNVHLNHRTEIYSRQHAAIIPDDMRFVISSGIGFDAGVCEEALNSNTKSFLNRLHLGMLSYGAIAYRTLNSVYSKRIACDGVTDDGRTVHLDRILFTAAFNLPYEGGGYRFAPDASGTDGRLSIVAIGDMSAAHILRFFPGARRGSRSYYSQSGVHHFNFKKMTVTTSQPLWLHTDGEVAIKTDSVTFSLLDQKLQLIV</sequence>
<feature type="domain" description="DAGKc" evidence="9">
    <location>
        <begin position="1"/>
        <end position="132"/>
    </location>
</feature>
<dbReference type="InterPro" id="IPR017438">
    <property type="entry name" value="ATP-NAD_kinase_N"/>
</dbReference>